<dbReference type="InParanoid" id="D6TP65"/>
<gene>
    <name evidence="1" type="ORF">Krac_8753</name>
</gene>
<dbReference type="Proteomes" id="UP000004508">
    <property type="component" value="Unassembled WGS sequence"/>
</dbReference>
<evidence type="ECO:0000313" key="1">
    <source>
        <dbReference type="EMBL" id="EFH87421.1"/>
    </source>
</evidence>
<name>D6TP65_KTERA</name>
<organism evidence="1 2">
    <name type="scientific">Ktedonobacter racemifer DSM 44963</name>
    <dbReference type="NCBI Taxonomy" id="485913"/>
    <lineage>
        <taxon>Bacteria</taxon>
        <taxon>Bacillati</taxon>
        <taxon>Chloroflexota</taxon>
        <taxon>Ktedonobacteria</taxon>
        <taxon>Ktedonobacterales</taxon>
        <taxon>Ktedonobacteraceae</taxon>
        <taxon>Ktedonobacter</taxon>
    </lineage>
</organism>
<evidence type="ECO:0000313" key="2">
    <source>
        <dbReference type="Proteomes" id="UP000004508"/>
    </source>
</evidence>
<dbReference type="AlphaFoldDB" id="D6TP65"/>
<reference evidence="1 2" key="1">
    <citation type="journal article" date="2011" name="Stand. Genomic Sci.">
        <title>Non-contiguous finished genome sequence and contextual data of the filamentous soil bacterium Ktedonobacter racemifer type strain (SOSP1-21).</title>
        <authorList>
            <person name="Chang Y.J."/>
            <person name="Land M."/>
            <person name="Hauser L."/>
            <person name="Chertkov O."/>
            <person name="Del Rio T.G."/>
            <person name="Nolan M."/>
            <person name="Copeland A."/>
            <person name="Tice H."/>
            <person name="Cheng J.F."/>
            <person name="Lucas S."/>
            <person name="Han C."/>
            <person name="Goodwin L."/>
            <person name="Pitluck S."/>
            <person name="Ivanova N."/>
            <person name="Ovchinikova G."/>
            <person name="Pati A."/>
            <person name="Chen A."/>
            <person name="Palaniappan K."/>
            <person name="Mavromatis K."/>
            <person name="Liolios K."/>
            <person name="Brettin T."/>
            <person name="Fiebig A."/>
            <person name="Rohde M."/>
            <person name="Abt B."/>
            <person name="Goker M."/>
            <person name="Detter J.C."/>
            <person name="Woyke T."/>
            <person name="Bristow J."/>
            <person name="Eisen J.A."/>
            <person name="Markowitz V."/>
            <person name="Hugenholtz P."/>
            <person name="Kyrpides N.C."/>
            <person name="Klenk H.P."/>
            <person name="Lapidus A."/>
        </authorList>
    </citation>
    <scope>NUCLEOTIDE SEQUENCE [LARGE SCALE GENOMIC DNA]</scope>
    <source>
        <strain evidence="2">DSM 44963</strain>
    </source>
</reference>
<sequence>MWGVLAACGTNKPLLLSKRRGTYWQPAAQTSHQLLSKRCGAYWQPQATSTPRISFPSERCRREKSLTLVEKLAMQERDECIRQSHNLLEALGLLL</sequence>
<dbReference type="EMBL" id="ADVG01000002">
    <property type="protein sequence ID" value="EFH87421.1"/>
    <property type="molecule type" value="Genomic_DNA"/>
</dbReference>
<keyword evidence="2" id="KW-1185">Reference proteome</keyword>
<proteinExistence type="predicted"/>
<protein>
    <submittedName>
        <fullName evidence="1">Uncharacterized protein</fullName>
    </submittedName>
</protein>
<accession>D6TP65</accession>
<comment type="caution">
    <text evidence="1">The sequence shown here is derived from an EMBL/GenBank/DDBJ whole genome shotgun (WGS) entry which is preliminary data.</text>
</comment>